<accession>A0A834KSS1</accession>
<evidence type="ECO:0000313" key="3">
    <source>
        <dbReference type="Proteomes" id="UP000614350"/>
    </source>
</evidence>
<protein>
    <submittedName>
        <fullName evidence="2">Uncharacterized protein</fullName>
    </submittedName>
</protein>
<feature type="chain" id="PRO_5032531764" evidence="1">
    <location>
        <begin position="33"/>
        <end position="148"/>
    </location>
</feature>
<dbReference type="Proteomes" id="UP000614350">
    <property type="component" value="Unassembled WGS sequence"/>
</dbReference>
<dbReference type="EMBL" id="JACSEA010000001">
    <property type="protein sequence ID" value="KAF7412371.1"/>
    <property type="molecule type" value="Genomic_DNA"/>
</dbReference>
<comment type="caution">
    <text evidence="2">The sequence shown here is derived from an EMBL/GenBank/DDBJ whole genome shotgun (WGS) entry which is preliminary data.</text>
</comment>
<sequence length="148" mass="16652">MQRTVTRDATPMVPSALLLLLLLLLMLLAVMEEEEEEEEEKEKQEEGVYRMSAVEEDDFDVDVEDGFDGGRFLNADNYVAYAVFRSNCIIVSFYPKCIGKPVKGKLVARASMFGERERVHANVSDASKIPGMRVPCPLPETFLRFPGS</sequence>
<dbReference type="AlphaFoldDB" id="A0A834KSS1"/>
<feature type="signal peptide" evidence="1">
    <location>
        <begin position="1"/>
        <end position="32"/>
    </location>
</feature>
<reference evidence="2" key="1">
    <citation type="journal article" date="2020" name="G3 (Bethesda)">
        <title>High-Quality Assemblies for Three Invasive Social Wasps from the &lt;i&gt;Vespula&lt;/i&gt; Genus.</title>
        <authorList>
            <person name="Harrop T.W.R."/>
            <person name="Guhlin J."/>
            <person name="McLaughlin G.M."/>
            <person name="Permina E."/>
            <person name="Stockwell P."/>
            <person name="Gilligan J."/>
            <person name="Le Lec M.F."/>
            <person name="Gruber M.A.M."/>
            <person name="Quinn O."/>
            <person name="Lovegrove M."/>
            <person name="Duncan E.J."/>
            <person name="Remnant E.J."/>
            <person name="Van Eeckhoven J."/>
            <person name="Graham B."/>
            <person name="Knapp R.A."/>
            <person name="Langford K.W."/>
            <person name="Kronenberg Z."/>
            <person name="Press M.O."/>
            <person name="Eacker S.M."/>
            <person name="Wilson-Rankin E.E."/>
            <person name="Purcell J."/>
            <person name="Lester P.J."/>
            <person name="Dearden P.K."/>
        </authorList>
    </citation>
    <scope>NUCLEOTIDE SEQUENCE</scope>
    <source>
        <strain evidence="2">Marl-1</strain>
    </source>
</reference>
<proteinExistence type="predicted"/>
<keyword evidence="3" id="KW-1185">Reference proteome</keyword>
<gene>
    <name evidence="2" type="ORF">HZH66_001267</name>
</gene>
<organism evidence="2 3">
    <name type="scientific">Vespula vulgaris</name>
    <name type="common">Yellow jacket</name>
    <name type="synonym">Wasp</name>
    <dbReference type="NCBI Taxonomy" id="7454"/>
    <lineage>
        <taxon>Eukaryota</taxon>
        <taxon>Metazoa</taxon>
        <taxon>Ecdysozoa</taxon>
        <taxon>Arthropoda</taxon>
        <taxon>Hexapoda</taxon>
        <taxon>Insecta</taxon>
        <taxon>Pterygota</taxon>
        <taxon>Neoptera</taxon>
        <taxon>Endopterygota</taxon>
        <taxon>Hymenoptera</taxon>
        <taxon>Apocrita</taxon>
        <taxon>Aculeata</taxon>
        <taxon>Vespoidea</taxon>
        <taxon>Vespidae</taxon>
        <taxon>Vespinae</taxon>
        <taxon>Vespula</taxon>
    </lineage>
</organism>
<keyword evidence="1" id="KW-0732">Signal</keyword>
<name>A0A834KSS1_VESVU</name>
<evidence type="ECO:0000256" key="1">
    <source>
        <dbReference type="SAM" id="SignalP"/>
    </source>
</evidence>
<evidence type="ECO:0000313" key="2">
    <source>
        <dbReference type="EMBL" id="KAF7412371.1"/>
    </source>
</evidence>